<dbReference type="Pfam" id="PF02735">
    <property type="entry name" value="Ku"/>
    <property type="match status" value="1"/>
</dbReference>
<dbReference type="PIRSF" id="PIRSF006493">
    <property type="entry name" value="Prok_Ku"/>
    <property type="match status" value="1"/>
</dbReference>
<feature type="compositionally biased region" description="Basic residues" evidence="3">
    <location>
        <begin position="259"/>
        <end position="292"/>
    </location>
</feature>
<dbReference type="NCBIfam" id="TIGR02772">
    <property type="entry name" value="Ku_bact"/>
    <property type="match status" value="1"/>
</dbReference>
<keyword evidence="6" id="KW-1185">Reference proteome</keyword>
<dbReference type="SMART" id="SM00559">
    <property type="entry name" value="Ku78"/>
    <property type="match status" value="1"/>
</dbReference>
<organism evidence="5 6">
    <name type="scientific">Bradyrhizobium oligotrophicum S58</name>
    <dbReference type="NCBI Taxonomy" id="1245469"/>
    <lineage>
        <taxon>Bacteria</taxon>
        <taxon>Pseudomonadati</taxon>
        <taxon>Pseudomonadota</taxon>
        <taxon>Alphaproteobacteria</taxon>
        <taxon>Hyphomicrobiales</taxon>
        <taxon>Nitrobacteraceae</taxon>
        <taxon>Bradyrhizobium</taxon>
    </lineage>
</organism>
<accession>M4ZZL4</accession>
<dbReference type="Gene3D" id="2.40.290.10">
    <property type="match status" value="1"/>
</dbReference>
<dbReference type="STRING" id="1245469.S58_59680"/>
<comment type="subunit">
    <text evidence="2">Homodimer. Interacts with LigD.</text>
</comment>
<dbReference type="HAMAP" id="MF_01875">
    <property type="entry name" value="Prokaryotic_Ku"/>
    <property type="match status" value="1"/>
</dbReference>
<keyword evidence="1 2" id="KW-0238">DNA-binding</keyword>
<name>M4ZZL4_9BRAD</name>
<dbReference type="SUPFAM" id="SSF100939">
    <property type="entry name" value="SPOC domain-like"/>
    <property type="match status" value="1"/>
</dbReference>
<dbReference type="FunFam" id="2.40.290.10:FF:000004">
    <property type="entry name" value="Non-homologous end joining protein Ku"/>
    <property type="match status" value="1"/>
</dbReference>
<dbReference type="PANTHER" id="PTHR41251:SF1">
    <property type="entry name" value="NON-HOMOLOGOUS END JOINING PROTEIN KU"/>
    <property type="match status" value="1"/>
</dbReference>
<evidence type="ECO:0000256" key="3">
    <source>
        <dbReference type="SAM" id="MobiDB-lite"/>
    </source>
</evidence>
<dbReference type="AlphaFoldDB" id="M4ZZL4"/>
<keyword evidence="2" id="KW-0227">DNA damage</keyword>
<dbReference type="PATRIC" id="fig|1245469.3.peg.6110"/>
<dbReference type="eggNOG" id="COG1273">
    <property type="taxonomic scope" value="Bacteria"/>
</dbReference>
<dbReference type="GO" id="GO:0006303">
    <property type="term" value="P:double-strand break repair via nonhomologous end joining"/>
    <property type="evidence" value="ECO:0007669"/>
    <property type="project" value="UniProtKB-UniRule"/>
</dbReference>
<proteinExistence type="inferred from homology"/>
<dbReference type="RefSeq" id="WP_015669030.1">
    <property type="nucleotide sequence ID" value="NC_020453.1"/>
</dbReference>
<evidence type="ECO:0000256" key="2">
    <source>
        <dbReference type="HAMAP-Rule" id="MF_01875"/>
    </source>
</evidence>
<evidence type="ECO:0000313" key="6">
    <source>
        <dbReference type="Proteomes" id="UP000011841"/>
    </source>
</evidence>
<dbReference type="GO" id="GO:0006310">
    <property type="term" value="P:DNA recombination"/>
    <property type="evidence" value="ECO:0007669"/>
    <property type="project" value="UniProtKB-KW"/>
</dbReference>
<dbReference type="HOGENOM" id="CLU_048975_0_0_5"/>
<dbReference type="OrthoDB" id="9780854at2"/>
<dbReference type="InterPro" id="IPR009187">
    <property type="entry name" value="Prok_Ku"/>
</dbReference>
<keyword evidence="2" id="KW-0233">DNA recombination</keyword>
<gene>
    <name evidence="2" type="primary">ku</name>
    <name evidence="5" type="ORF">S58_59680</name>
</gene>
<sequence>MAPRAYWKGSLKLSLVSCPVVLYPASTSVEKTRFHLINRETGNRLKQQMVDSETGDIVEGEQKGRGYELSKGQYIEIEPEELEAVQIESNHTIDIDSFVPRDEIDQRYLNHPYYIAPDGKAAIDAFAVIRDAMKDQGRVALARIVLTNREHVIAIEPMGKGMLGTTLRFPYELRDEDEFFDDIKAPKITKDMVELAGHILQTKAGHFTPSEFKDQYETALKALVKRKASGKPIKPPEPEEKPDNVVSLMDALKQSLGKGGKKTARAAPRRSSAHRRPTKKAHRSSARHRKAG</sequence>
<feature type="domain" description="Ku" evidence="4">
    <location>
        <begin position="55"/>
        <end position="185"/>
    </location>
</feature>
<dbReference type="KEGG" id="aol:S58_59680"/>
<feature type="region of interest" description="Disordered" evidence="3">
    <location>
        <begin position="252"/>
        <end position="292"/>
    </location>
</feature>
<comment type="similarity">
    <text evidence="2">Belongs to the prokaryotic Ku family.</text>
</comment>
<dbReference type="PANTHER" id="PTHR41251">
    <property type="entry name" value="NON-HOMOLOGOUS END JOINING PROTEIN KU"/>
    <property type="match status" value="1"/>
</dbReference>
<protein>
    <recommendedName>
        <fullName evidence="2">Non-homologous end joining protein Ku</fullName>
    </recommendedName>
</protein>
<evidence type="ECO:0000313" key="5">
    <source>
        <dbReference type="EMBL" id="BAM91945.1"/>
    </source>
</evidence>
<dbReference type="GO" id="GO:0003690">
    <property type="term" value="F:double-stranded DNA binding"/>
    <property type="evidence" value="ECO:0007669"/>
    <property type="project" value="UniProtKB-UniRule"/>
</dbReference>
<reference evidence="5 6" key="1">
    <citation type="journal article" date="2013" name="Appl. Environ. Microbiol.">
        <title>Genome analysis suggests that the soil oligotrophic bacterium Agromonas oligotrophica (Bradyrhizobium oligotrophicum) is a nitrogen-fixing symbiont of Aeschynomene indica.</title>
        <authorList>
            <person name="Okubo T."/>
            <person name="Fukushima S."/>
            <person name="Itakura M."/>
            <person name="Oshima K."/>
            <person name="Longtonglang A."/>
            <person name="Teaumroong N."/>
            <person name="Mitsui H."/>
            <person name="Hattori M."/>
            <person name="Hattori R."/>
            <person name="Hattori T."/>
            <person name="Minamisawa K."/>
        </authorList>
    </citation>
    <scope>NUCLEOTIDE SEQUENCE [LARGE SCALE GENOMIC DNA]</scope>
    <source>
        <strain evidence="5 6">S58</strain>
    </source>
</reference>
<dbReference type="InterPro" id="IPR006164">
    <property type="entry name" value="DNA_bd_Ku70/Ku80"/>
</dbReference>
<dbReference type="InterPro" id="IPR016194">
    <property type="entry name" value="SPOC-like_C_dom_sf"/>
</dbReference>
<comment type="function">
    <text evidence="2">With LigD forms a non-homologous end joining (NHEJ) DNA repair enzyme, which repairs dsDNA breaks with reduced fidelity. Binds linear dsDNA with 5'- and 3'- overhangs but not closed circular dsDNA nor ssDNA. Recruits and stimulates the ligase activity of LigD.</text>
</comment>
<dbReference type="GeneID" id="301819696"/>
<evidence type="ECO:0000259" key="4">
    <source>
        <dbReference type="SMART" id="SM00559"/>
    </source>
</evidence>
<keyword evidence="2" id="KW-0234">DNA repair</keyword>
<dbReference type="CDD" id="cd00789">
    <property type="entry name" value="KU_like"/>
    <property type="match status" value="1"/>
</dbReference>
<evidence type="ECO:0000256" key="1">
    <source>
        <dbReference type="ARBA" id="ARBA00023125"/>
    </source>
</evidence>
<dbReference type="EMBL" id="AP012603">
    <property type="protein sequence ID" value="BAM91945.1"/>
    <property type="molecule type" value="Genomic_DNA"/>
</dbReference>
<dbReference type="Proteomes" id="UP000011841">
    <property type="component" value="Chromosome"/>
</dbReference>